<gene>
    <name evidence="2" type="ORF">RhiirA4_529525</name>
</gene>
<sequence length="277" mass="30292">MSNQYLKTFKTAQESKTLFGGTPKQEHKINELENKAGPAAASSSQEKAPSSSIEGATIYNPPLEVQTHDSDGVLPIPNDQVHDFSLEARDSNLENSGLSSPPNQNARITSILNDPQTYDNGDGHQTHDGMTSATIPNPQSHDGRSSATIPNLQSHDGRSSATIPNPQTHDGRTSATIPNPQSHNGRPSNYYARIPSILNGPQTHSLSHYPSNYYARIPSILNGPQTLPSLQWVLNNPNESNDDILPPIYNNPTPQQIHLRTLEPDHEPDVPKLQFQL</sequence>
<keyword evidence="3" id="KW-1185">Reference proteome</keyword>
<name>A0A2I1GU61_9GLOM</name>
<feature type="compositionally biased region" description="Polar residues" evidence="1">
    <location>
        <begin position="1"/>
        <end position="16"/>
    </location>
</feature>
<evidence type="ECO:0000256" key="1">
    <source>
        <dbReference type="SAM" id="MobiDB-lite"/>
    </source>
</evidence>
<reference evidence="2 3" key="1">
    <citation type="submission" date="2015-10" db="EMBL/GenBank/DDBJ databases">
        <title>Genome analyses suggest a sexual origin of heterokaryosis in a supposedly ancient asexual fungus.</title>
        <authorList>
            <person name="Ropars J."/>
            <person name="Sedzielewska K."/>
            <person name="Noel J."/>
            <person name="Charron P."/>
            <person name="Farinelli L."/>
            <person name="Marton T."/>
            <person name="Kruger M."/>
            <person name="Pelin A."/>
            <person name="Brachmann A."/>
            <person name="Corradi N."/>
        </authorList>
    </citation>
    <scope>NUCLEOTIDE SEQUENCE [LARGE SCALE GENOMIC DNA]</scope>
    <source>
        <strain evidence="2 3">A4</strain>
    </source>
</reference>
<comment type="caution">
    <text evidence="2">The sequence shown here is derived from an EMBL/GenBank/DDBJ whole genome shotgun (WGS) entry which is preliminary data.</text>
</comment>
<dbReference type="VEuPathDB" id="FungiDB:FUN_020984"/>
<organism evidence="2 3">
    <name type="scientific">Rhizophagus irregularis</name>
    <dbReference type="NCBI Taxonomy" id="588596"/>
    <lineage>
        <taxon>Eukaryota</taxon>
        <taxon>Fungi</taxon>
        <taxon>Fungi incertae sedis</taxon>
        <taxon>Mucoromycota</taxon>
        <taxon>Glomeromycotina</taxon>
        <taxon>Glomeromycetes</taxon>
        <taxon>Glomerales</taxon>
        <taxon>Glomeraceae</taxon>
        <taxon>Rhizophagus</taxon>
    </lineage>
</organism>
<feature type="region of interest" description="Disordered" evidence="1">
    <location>
        <begin position="113"/>
        <end position="187"/>
    </location>
</feature>
<dbReference type="EMBL" id="LLXI01000833">
    <property type="protein sequence ID" value="PKY50156.1"/>
    <property type="molecule type" value="Genomic_DNA"/>
</dbReference>
<dbReference type="Proteomes" id="UP000234323">
    <property type="component" value="Unassembled WGS sequence"/>
</dbReference>
<feature type="region of interest" description="Disordered" evidence="1">
    <location>
        <begin position="1"/>
        <end position="79"/>
    </location>
</feature>
<accession>A0A2I1GU61</accession>
<feature type="compositionally biased region" description="Polar residues" evidence="1">
    <location>
        <begin position="128"/>
        <end position="187"/>
    </location>
</feature>
<dbReference type="VEuPathDB" id="FungiDB:RhiirA1_443959"/>
<evidence type="ECO:0000313" key="3">
    <source>
        <dbReference type="Proteomes" id="UP000234323"/>
    </source>
</evidence>
<protein>
    <submittedName>
        <fullName evidence="2">Uncharacterized protein</fullName>
    </submittedName>
</protein>
<evidence type="ECO:0000313" key="2">
    <source>
        <dbReference type="EMBL" id="PKY50156.1"/>
    </source>
</evidence>
<proteinExistence type="predicted"/>
<dbReference type="VEuPathDB" id="FungiDB:RhiirFUN_000176"/>
<feature type="compositionally biased region" description="Basic and acidic residues" evidence="1">
    <location>
        <begin position="24"/>
        <end position="34"/>
    </location>
</feature>
<feature type="compositionally biased region" description="Low complexity" evidence="1">
    <location>
        <begin position="39"/>
        <end position="52"/>
    </location>
</feature>
<dbReference type="AlphaFoldDB" id="A0A2I1GU61"/>